<evidence type="ECO:0000313" key="2">
    <source>
        <dbReference type="Proteomes" id="UP000016960"/>
    </source>
</evidence>
<dbReference type="EMBL" id="ASSJ01000079">
    <property type="protein sequence ID" value="ERN40233.1"/>
    <property type="molecule type" value="Genomic_DNA"/>
</dbReference>
<organism evidence="1 2">
    <name type="scientific">Rubidibacter lacunae KORDI 51-2</name>
    <dbReference type="NCBI Taxonomy" id="582515"/>
    <lineage>
        <taxon>Bacteria</taxon>
        <taxon>Bacillati</taxon>
        <taxon>Cyanobacteriota</taxon>
        <taxon>Cyanophyceae</taxon>
        <taxon>Oscillatoriophycideae</taxon>
        <taxon>Chroococcales</taxon>
        <taxon>Aphanothecaceae</taxon>
        <taxon>Rubidibacter</taxon>
    </lineage>
</organism>
<reference evidence="1 2" key="1">
    <citation type="submission" date="2013-05" db="EMBL/GenBank/DDBJ databases">
        <title>Draft genome sequence of Rubidibacter lacunae KORDI 51-2.</title>
        <authorList>
            <person name="Choi D.H."/>
            <person name="Noh J.H."/>
            <person name="Kwon K.-K."/>
            <person name="Lee J.-H."/>
            <person name="Ryu J.-Y."/>
        </authorList>
    </citation>
    <scope>NUCLEOTIDE SEQUENCE [LARGE SCALE GENOMIC DNA]</scope>
    <source>
        <strain evidence="1 2">KORDI 51-2</strain>
    </source>
</reference>
<protein>
    <submittedName>
        <fullName evidence="1">Uncharacterized protein</fullName>
    </submittedName>
</protein>
<sequence>MFSRFRSEETTPIMAFVGVATRSQSPRTISADLLQLWIDRPYHPLRQQSALQWRDRSGALSHRVGEAIA</sequence>
<dbReference type="InParanoid" id="U5D6F8"/>
<comment type="caution">
    <text evidence="1">The sequence shown here is derived from an EMBL/GenBank/DDBJ whole genome shotgun (WGS) entry which is preliminary data.</text>
</comment>
<accession>U5D6F8</accession>
<dbReference type="Proteomes" id="UP000016960">
    <property type="component" value="Unassembled WGS sequence"/>
</dbReference>
<dbReference type="AlphaFoldDB" id="U5D6F8"/>
<evidence type="ECO:0000313" key="1">
    <source>
        <dbReference type="EMBL" id="ERN40233.1"/>
    </source>
</evidence>
<proteinExistence type="predicted"/>
<keyword evidence="2" id="KW-1185">Reference proteome</keyword>
<gene>
    <name evidence="1" type="ORF">KR51_00031720</name>
</gene>
<dbReference type="RefSeq" id="WP_022608776.1">
    <property type="nucleotide sequence ID" value="NZ_ASSJ01000079.1"/>
</dbReference>
<name>U5D6F8_9CHRO</name>